<organism evidence="7 8">
    <name type="scientific">Hanamia caeni</name>
    <dbReference type="NCBI Taxonomy" id="2294116"/>
    <lineage>
        <taxon>Bacteria</taxon>
        <taxon>Pseudomonadati</taxon>
        <taxon>Bacteroidota</taxon>
        <taxon>Chitinophagia</taxon>
        <taxon>Chitinophagales</taxon>
        <taxon>Chitinophagaceae</taxon>
        <taxon>Hanamia</taxon>
    </lineage>
</organism>
<dbReference type="OrthoDB" id="659361at2"/>
<keyword evidence="8" id="KW-1185">Reference proteome</keyword>
<dbReference type="RefSeq" id="WP_123120076.1">
    <property type="nucleotide sequence ID" value="NZ_RJJR01000004.1"/>
</dbReference>
<evidence type="ECO:0000256" key="3">
    <source>
        <dbReference type="ARBA" id="ARBA00023082"/>
    </source>
</evidence>
<evidence type="ECO:0000256" key="2">
    <source>
        <dbReference type="ARBA" id="ARBA00023015"/>
    </source>
</evidence>
<dbReference type="EMBL" id="RJJR01000004">
    <property type="protein sequence ID" value="RNI38088.1"/>
    <property type="molecule type" value="Genomic_DNA"/>
</dbReference>
<accession>A0A3M9NM65</accession>
<dbReference type="InterPro" id="IPR007627">
    <property type="entry name" value="RNA_pol_sigma70_r2"/>
</dbReference>
<dbReference type="Proteomes" id="UP000267223">
    <property type="component" value="Unassembled WGS sequence"/>
</dbReference>
<comment type="similarity">
    <text evidence="1">Belongs to the sigma-70 factor family. ECF subfamily.</text>
</comment>
<protein>
    <submittedName>
        <fullName evidence="7">RNA polymerase sigma-70 factor</fullName>
    </submittedName>
</protein>
<feature type="domain" description="RNA polymerase sigma-70 region 2" evidence="5">
    <location>
        <begin position="30"/>
        <end position="96"/>
    </location>
</feature>
<dbReference type="NCBIfam" id="TIGR02937">
    <property type="entry name" value="sigma70-ECF"/>
    <property type="match status" value="1"/>
</dbReference>
<dbReference type="InterPro" id="IPR014327">
    <property type="entry name" value="RNA_pol_sigma70_bacteroid"/>
</dbReference>
<proteinExistence type="inferred from homology"/>
<evidence type="ECO:0000256" key="4">
    <source>
        <dbReference type="ARBA" id="ARBA00023163"/>
    </source>
</evidence>
<dbReference type="InterPro" id="IPR036388">
    <property type="entry name" value="WH-like_DNA-bd_sf"/>
</dbReference>
<dbReference type="Gene3D" id="1.10.10.10">
    <property type="entry name" value="Winged helix-like DNA-binding domain superfamily/Winged helix DNA-binding domain"/>
    <property type="match status" value="1"/>
</dbReference>
<feature type="domain" description="RNA polymerase sigma factor 70 region 4 type 2" evidence="6">
    <location>
        <begin position="129"/>
        <end position="175"/>
    </location>
</feature>
<sequence>MNPDANFSEGNQKKLLTQISLGDQSSFRQLYHQFYKKLLQFAFVITRNNEVAEELVEDVFIKFWKNKKNAENIRNVKVYLYSAAKNTCLNYLSSKAHENITQPFDAINIELANPLSPDQILIYRETYTKIKSAIETLPPRCKMIFKLIREDGLKYKEVAEILNLSISTIEAQMTIAIRRIAFIIKEDLEKTPVSSNSKK</sequence>
<name>A0A3M9NM65_9BACT</name>
<dbReference type="Gene3D" id="1.10.1740.10">
    <property type="match status" value="1"/>
</dbReference>
<evidence type="ECO:0000313" key="7">
    <source>
        <dbReference type="EMBL" id="RNI38088.1"/>
    </source>
</evidence>
<dbReference type="PANTHER" id="PTHR43133:SF46">
    <property type="entry name" value="RNA POLYMERASE SIGMA-70 FACTOR ECF SUBFAMILY"/>
    <property type="match status" value="1"/>
</dbReference>
<keyword evidence="4" id="KW-0804">Transcription</keyword>
<evidence type="ECO:0000313" key="8">
    <source>
        <dbReference type="Proteomes" id="UP000267223"/>
    </source>
</evidence>
<dbReference type="AlphaFoldDB" id="A0A3M9NM65"/>
<dbReference type="SUPFAM" id="SSF88946">
    <property type="entry name" value="Sigma2 domain of RNA polymerase sigma factors"/>
    <property type="match status" value="1"/>
</dbReference>
<dbReference type="CDD" id="cd06171">
    <property type="entry name" value="Sigma70_r4"/>
    <property type="match status" value="1"/>
</dbReference>
<dbReference type="GO" id="GO:0006352">
    <property type="term" value="P:DNA-templated transcription initiation"/>
    <property type="evidence" value="ECO:0007669"/>
    <property type="project" value="InterPro"/>
</dbReference>
<dbReference type="PANTHER" id="PTHR43133">
    <property type="entry name" value="RNA POLYMERASE ECF-TYPE SIGMA FACTO"/>
    <property type="match status" value="1"/>
</dbReference>
<dbReference type="InterPro" id="IPR013325">
    <property type="entry name" value="RNA_pol_sigma_r2"/>
</dbReference>
<reference evidence="7 8" key="1">
    <citation type="submission" date="2018-11" db="EMBL/GenBank/DDBJ databases">
        <title>Draft genome sequence of Ferruginibacter sp. BO-59.</title>
        <authorList>
            <person name="Im W.T."/>
        </authorList>
    </citation>
    <scope>NUCLEOTIDE SEQUENCE [LARGE SCALE GENOMIC DNA]</scope>
    <source>
        <strain evidence="7 8">BO-59</strain>
    </source>
</reference>
<keyword evidence="3" id="KW-0731">Sigma factor</keyword>
<dbReference type="InterPro" id="IPR039425">
    <property type="entry name" value="RNA_pol_sigma-70-like"/>
</dbReference>
<dbReference type="NCBIfam" id="TIGR02985">
    <property type="entry name" value="Sig70_bacteroi1"/>
    <property type="match status" value="1"/>
</dbReference>
<comment type="caution">
    <text evidence="7">The sequence shown here is derived from an EMBL/GenBank/DDBJ whole genome shotgun (WGS) entry which is preliminary data.</text>
</comment>
<dbReference type="InterPro" id="IPR014284">
    <property type="entry name" value="RNA_pol_sigma-70_dom"/>
</dbReference>
<evidence type="ECO:0000256" key="1">
    <source>
        <dbReference type="ARBA" id="ARBA00010641"/>
    </source>
</evidence>
<dbReference type="Pfam" id="PF08281">
    <property type="entry name" value="Sigma70_r4_2"/>
    <property type="match status" value="1"/>
</dbReference>
<dbReference type="GO" id="GO:0003677">
    <property type="term" value="F:DNA binding"/>
    <property type="evidence" value="ECO:0007669"/>
    <property type="project" value="InterPro"/>
</dbReference>
<evidence type="ECO:0000259" key="5">
    <source>
        <dbReference type="Pfam" id="PF04542"/>
    </source>
</evidence>
<dbReference type="InterPro" id="IPR013249">
    <property type="entry name" value="RNA_pol_sigma70_r4_t2"/>
</dbReference>
<dbReference type="SUPFAM" id="SSF88659">
    <property type="entry name" value="Sigma3 and sigma4 domains of RNA polymerase sigma factors"/>
    <property type="match status" value="1"/>
</dbReference>
<keyword evidence="2" id="KW-0805">Transcription regulation</keyword>
<dbReference type="InterPro" id="IPR013324">
    <property type="entry name" value="RNA_pol_sigma_r3/r4-like"/>
</dbReference>
<dbReference type="GO" id="GO:0016987">
    <property type="term" value="F:sigma factor activity"/>
    <property type="evidence" value="ECO:0007669"/>
    <property type="project" value="UniProtKB-KW"/>
</dbReference>
<dbReference type="Pfam" id="PF04542">
    <property type="entry name" value="Sigma70_r2"/>
    <property type="match status" value="1"/>
</dbReference>
<evidence type="ECO:0000259" key="6">
    <source>
        <dbReference type="Pfam" id="PF08281"/>
    </source>
</evidence>
<gene>
    <name evidence="7" type="ORF">EFY79_07460</name>
</gene>